<dbReference type="EMBL" id="JAAVJH010000009">
    <property type="protein sequence ID" value="NJR79700.1"/>
    <property type="molecule type" value="Genomic_DNA"/>
</dbReference>
<keyword evidence="2" id="KW-1185">Reference proteome</keyword>
<name>A0ABX1CUP8_9SPHN</name>
<dbReference type="Proteomes" id="UP000732399">
    <property type="component" value="Unassembled WGS sequence"/>
</dbReference>
<evidence type="ECO:0000313" key="2">
    <source>
        <dbReference type="Proteomes" id="UP000732399"/>
    </source>
</evidence>
<accession>A0ABX1CUP8</accession>
<organism evidence="1 2">
    <name type="scientific">Sphingomonas corticis</name>
    <dbReference type="NCBI Taxonomy" id="2722791"/>
    <lineage>
        <taxon>Bacteria</taxon>
        <taxon>Pseudomonadati</taxon>
        <taxon>Pseudomonadota</taxon>
        <taxon>Alphaproteobacteria</taxon>
        <taxon>Sphingomonadales</taxon>
        <taxon>Sphingomonadaceae</taxon>
        <taxon>Sphingomonas</taxon>
    </lineage>
</organism>
<reference evidence="1 2" key="1">
    <citation type="submission" date="2020-03" db="EMBL/GenBank/DDBJ databases">
        <authorList>
            <person name="Wang L."/>
            <person name="He N."/>
            <person name="Li Y."/>
            <person name="Fang Y."/>
            <person name="Zhang F."/>
        </authorList>
    </citation>
    <scope>NUCLEOTIDE SEQUENCE [LARGE SCALE GENOMIC DNA]</scope>
    <source>
        <strain evidence="1 2">36D10-4-7</strain>
    </source>
</reference>
<comment type="caution">
    <text evidence="1">The sequence shown here is derived from an EMBL/GenBank/DDBJ whole genome shotgun (WGS) entry which is preliminary data.</text>
</comment>
<sequence length="319" mass="32276">MRALGLVLGGWIAMRVAWLWPHASTPPRHASIPPPASAPATQPAPPLRLALGIPGEVPAVPTRPLRERTFAPTPVVPPPPTTLSPAPAIALPRPPVEHVLALLGLVRYGTPDPAPPGPSRWSGSAWAIVRGAGGAGGVATPQLGGSQAGARLAYALDDRFALAARVAGALGTRQREAAIGVEWRPTALPLRVVAEQRIGLAATRGGPALGLVGGVSDRPLPLGLALDGYAQAGVIARDGGEGYADGAIRVGRAVGALDLSLGAWGAAQRGAARLDLGPSAAVVVPVAAARVRVSLDWRQRVAGNARPASGVALSLGTDF</sequence>
<protein>
    <submittedName>
        <fullName evidence="1">Uncharacterized protein</fullName>
    </submittedName>
</protein>
<evidence type="ECO:0000313" key="1">
    <source>
        <dbReference type="EMBL" id="NJR79700.1"/>
    </source>
</evidence>
<proteinExistence type="predicted"/>
<gene>
    <name evidence="1" type="ORF">HBH26_14020</name>
</gene>